<protein>
    <submittedName>
        <fullName evidence="4">CAP domain-containing protein</fullName>
    </submittedName>
</protein>
<dbReference type="PROSITE" id="PS51257">
    <property type="entry name" value="PROKAR_LIPOPROTEIN"/>
    <property type="match status" value="1"/>
</dbReference>
<dbReference type="Proteomes" id="UP001235343">
    <property type="component" value="Unassembled WGS sequence"/>
</dbReference>
<dbReference type="CDD" id="cd05379">
    <property type="entry name" value="CAP_bacterial"/>
    <property type="match status" value="1"/>
</dbReference>
<dbReference type="InterPro" id="IPR035940">
    <property type="entry name" value="CAP_sf"/>
</dbReference>
<feature type="compositionally biased region" description="Low complexity" evidence="1">
    <location>
        <begin position="86"/>
        <end position="96"/>
    </location>
</feature>
<comment type="caution">
    <text evidence="4">The sequence shown here is derived from an EMBL/GenBank/DDBJ whole genome shotgun (WGS) entry which is preliminary data.</text>
</comment>
<reference evidence="4 5" key="1">
    <citation type="submission" date="2023-06" db="EMBL/GenBank/DDBJ databases">
        <title>Aquibacillus rhizosphaerae LR5S19.</title>
        <authorList>
            <person name="Sun J.-Q."/>
        </authorList>
    </citation>
    <scope>NUCLEOTIDE SEQUENCE [LARGE SCALE GENOMIC DNA]</scope>
    <source>
        <strain evidence="4 5">LR5S19</strain>
    </source>
</reference>
<name>A0ABT7LBF4_9BACI</name>
<feature type="region of interest" description="Disordered" evidence="1">
    <location>
        <begin position="29"/>
        <end position="109"/>
    </location>
</feature>
<dbReference type="PANTHER" id="PTHR31157">
    <property type="entry name" value="SCP DOMAIN-CONTAINING PROTEIN"/>
    <property type="match status" value="1"/>
</dbReference>
<proteinExistence type="predicted"/>
<dbReference type="InterPro" id="IPR014044">
    <property type="entry name" value="CAP_dom"/>
</dbReference>
<organism evidence="4 5">
    <name type="scientific">Aquibacillus rhizosphaerae</name>
    <dbReference type="NCBI Taxonomy" id="3051431"/>
    <lineage>
        <taxon>Bacteria</taxon>
        <taxon>Bacillati</taxon>
        <taxon>Bacillota</taxon>
        <taxon>Bacilli</taxon>
        <taxon>Bacillales</taxon>
        <taxon>Bacillaceae</taxon>
        <taxon>Aquibacillus</taxon>
    </lineage>
</organism>
<dbReference type="Gene3D" id="3.40.33.10">
    <property type="entry name" value="CAP"/>
    <property type="match status" value="1"/>
</dbReference>
<dbReference type="PANTHER" id="PTHR31157:SF1">
    <property type="entry name" value="SCP DOMAIN-CONTAINING PROTEIN"/>
    <property type="match status" value="1"/>
</dbReference>
<dbReference type="NCBIfam" id="TIGR02909">
    <property type="entry name" value="spore_YkwD"/>
    <property type="match status" value="1"/>
</dbReference>
<accession>A0ABT7LBF4</accession>
<gene>
    <name evidence="4" type="ORF">QQS35_22420</name>
</gene>
<feature type="signal peptide" evidence="2">
    <location>
        <begin position="1"/>
        <end position="18"/>
    </location>
</feature>
<dbReference type="SUPFAM" id="SSF55797">
    <property type="entry name" value="PR-1-like"/>
    <property type="match status" value="1"/>
</dbReference>
<sequence length="237" mass="26975">MKKVTISVLILCSIFFLAACNNNNQESLMETEDENQVPRQVNYETDNSRIIYEEDIANRQQSDEQDEKRYSGLTSESTTINEDRQNQTTRNINENNNAKEKPKQTNDQVSETMGDFQTKVVELTNQRREEKGLAPLDADPELTKVAQVKAEDMANSNYFSHTSPNYGSPFDMMKQFGVEYTTAAENIAAGQTTPDEVVKGWMNSEGHRKNILNEQLTHIGVGFAENGNQWTQMFIKK</sequence>
<dbReference type="EMBL" id="JASTZU010000063">
    <property type="protein sequence ID" value="MDL4843196.1"/>
    <property type="molecule type" value="Genomic_DNA"/>
</dbReference>
<dbReference type="InterPro" id="IPR014258">
    <property type="entry name" value="CAP_domain_YkwD-like"/>
</dbReference>
<evidence type="ECO:0000313" key="5">
    <source>
        <dbReference type="Proteomes" id="UP001235343"/>
    </source>
</evidence>
<evidence type="ECO:0000256" key="2">
    <source>
        <dbReference type="SAM" id="SignalP"/>
    </source>
</evidence>
<dbReference type="Pfam" id="PF00188">
    <property type="entry name" value="CAP"/>
    <property type="match status" value="1"/>
</dbReference>
<evidence type="ECO:0000313" key="4">
    <source>
        <dbReference type="EMBL" id="MDL4843196.1"/>
    </source>
</evidence>
<feature type="chain" id="PRO_5045289910" evidence="2">
    <location>
        <begin position="19"/>
        <end position="237"/>
    </location>
</feature>
<keyword evidence="2" id="KW-0732">Signal</keyword>
<evidence type="ECO:0000256" key="1">
    <source>
        <dbReference type="SAM" id="MobiDB-lite"/>
    </source>
</evidence>
<keyword evidence="5" id="KW-1185">Reference proteome</keyword>
<dbReference type="RefSeq" id="WP_285934493.1">
    <property type="nucleotide sequence ID" value="NZ_JASTZU010000063.1"/>
</dbReference>
<feature type="domain" description="SCP" evidence="3">
    <location>
        <begin position="122"/>
        <end position="233"/>
    </location>
</feature>
<evidence type="ECO:0000259" key="3">
    <source>
        <dbReference type="Pfam" id="PF00188"/>
    </source>
</evidence>